<gene>
    <name evidence="1" type="ORF">A1OE_1197</name>
</gene>
<dbReference type="AlphaFoldDB" id="K7Z5N4"/>
<dbReference type="Proteomes" id="UP000010077">
    <property type="component" value="Chromosome"/>
</dbReference>
<evidence type="ECO:0000313" key="1">
    <source>
        <dbReference type="EMBL" id="AFX99373.1"/>
    </source>
</evidence>
<dbReference type="EMBL" id="CP003539">
    <property type="protein sequence ID" value="AFX99373.1"/>
    <property type="molecule type" value="Genomic_DNA"/>
</dbReference>
<dbReference type="STRING" id="1193729.A1OE_1197"/>
<protein>
    <submittedName>
        <fullName evidence="1">Uncharacterized protein</fullName>
    </submittedName>
</protein>
<reference evidence="1 2" key="1">
    <citation type="journal article" date="2012" name="Proc. Natl. Acad. Sci. U.S.A.">
        <title>Genome streamlining and chemical defense in a coral reef symbiosis.</title>
        <authorList>
            <person name="Kwan J.C."/>
            <person name="Donia M.S."/>
            <person name="Han A.W."/>
            <person name="Hirose E."/>
            <person name="Haygood M.G."/>
            <person name="Schmidt E.W."/>
        </authorList>
    </citation>
    <scope>NUCLEOTIDE SEQUENCE [LARGE SCALE GENOMIC DNA]</scope>
    <source>
        <strain evidence="1 2">L2</strain>
    </source>
</reference>
<accession>K7Z5N4</accession>
<organism evidence="1 2">
    <name type="scientific">Candidatus Endolissoclinum faulkneri L2</name>
    <dbReference type="NCBI Taxonomy" id="1193729"/>
    <lineage>
        <taxon>Bacteria</taxon>
        <taxon>Pseudomonadati</taxon>
        <taxon>Pseudomonadota</taxon>
        <taxon>Alphaproteobacteria</taxon>
        <taxon>Rhodospirillales</taxon>
        <taxon>Rhodospirillaceae</taxon>
        <taxon>Candidatus Endolissoclinum</taxon>
    </lineage>
</organism>
<name>K7Z5N4_9PROT</name>
<evidence type="ECO:0000313" key="2">
    <source>
        <dbReference type="Proteomes" id="UP000010077"/>
    </source>
</evidence>
<dbReference type="KEGG" id="thal:A1OE_1197"/>
<sequence>MRLKVLSLFRIISTKGYFTNRKINLLHVTIGYKIIRMKIYTRIPNYSFA</sequence>
<keyword evidence="2" id="KW-1185">Reference proteome</keyword>
<dbReference type="HOGENOM" id="CLU_3133519_0_0_5"/>
<proteinExistence type="predicted"/>